<gene>
    <name evidence="1" type="ORF">BD626DRAFT_509890</name>
</gene>
<keyword evidence="2" id="KW-1185">Reference proteome</keyword>
<organism evidence="1 2">
    <name type="scientific">Schizophyllum amplum</name>
    <dbReference type="NCBI Taxonomy" id="97359"/>
    <lineage>
        <taxon>Eukaryota</taxon>
        <taxon>Fungi</taxon>
        <taxon>Dikarya</taxon>
        <taxon>Basidiomycota</taxon>
        <taxon>Agaricomycotina</taxon>
        <taxon>Agaricomycetes</taxon>
        <taxon>Agaricomycetidae</taxon>
        <taxon>Agaricales</taxon>
        <taxon>Schizophyllaceae</taxon>
        <taxon>Schizophyllum</taxon>
    </lineage>
</organism>
<reference evidence="1 2" key="1">
    <citation type="journal article" date="2019" name="New Phytol.">
        <title>Comparative genomics reveals unique wood-decay strategies and fruiting body development in the Schizophyllaceae.</title>
        <authorList>
            <person name="Almasi E."/>
            <person name="Sahu N."/>
            <person name="Krizsan K."/>
            <person name="Balint B."/>
            <person name="Kovacs G.M."/>
            <person name="Kiss B."/>
            <person name="Cseklye J."/>
            <person name="Drula E."/>
            <person name="Henrissat B."/>
            <person name="Nagy I."/>
            <person name="Chovatia M."/>
            <person name="Adam C."/>
            <person name="LaButti K."/>
            <person name="Lipzen A."/>
            <person name="Riley R."/>
            <person name="Grigoriev I.V."/>
            <person name="Nagy L.G."/>
        </authorList>
    </citation>
    <scope>NUCLEOTIDE SEQUENCE [LARGE SCALE GENOMIC DNA]</scope>
    <source>
        <strain evidence="1 2">NL-1724</strain>
    </source>
</reference>
<proteinExistence type="predicted"/>
<comment type="caution">
    <text evidence="1">The sequence shown here is derived from an EMBL/GenBank/DDBJ whole genome shotgun (WGS) entry which is preliminary data.</text>
</comment>
<name>A0A550C241_9AGAR</name>
<dbReference type="EMBL" id="VDMD01000032">
    <property type="protein sequence ID" value="TRM58871.1"/>
    <property type="molecule type" value="Genomic_DNA"/>
</dbReference>
<protein>
    <submittedName>
        <fullName evidence="1">Uncharacterized protein</fullName>
    </submittedName>
</protein>
<dbReference type="AlphaFoldDB" id="A0A550C241"/>
<dbReference type="Proteomes" id="UP000320762">
    <property type="component" value="Unassembled WGS sequence"/>
</dbReference>
<evidence type="ECO:0000313" key="1">
    <source>
        <dbReference type="EMBL" id="TRM58871.1"/>
    </source>
</evidence>
<sequence>MRNRFRARCTGALGTRRNFRNKWKLRHLEHSEGAMEGGGVEVGVLETEQRLGVRRQRTPRGEVSSFLLVSQPIAAKDRRGSVLGLVVRARLVDEALRSSLRIYRGCLIDVPLRFPSSLSVHDGRRSVHRYNNTLMFKRPCSNVNARRRPISKARRKAR</sequence>
<accession>A0A550C241</accession>
<evidence type="ECO:0000313" key="2">
    <source>
        <dbReference type="Proteomes" id="UP000320762"/>
    </source>
</evidence>